<dbReference type="InterPro" id="IPR006311">
    <property type="entry name" value="TAT_signal"/>
</dbReference>
<dbReference type="GO" id="GO:1904680">
    <property type="term" value="F:peptide transmembrane transporter activity"/>
    <property type="evidence" value="ECO:0007669"/>
    <property type="project" value="TreeGrafter"/>
</dbReference>
<evidence type="ECO:0000313" key="7">
    <source>
        <dbReference type="EMBL" id="SOC24492.1"/>
    </source>
</evidence>
<dbReference type="PANTHER" id="PTHR30290">
    <property type="entry name" value="PERIPLASMIC BINDING COMPONENT OF ABC TRANSPORTER"/>
    <property type="match status" value="1"/>
</dbReference>
<organism evidence="7 8">
    <name type="scientific">Thalassospira xiamenensis</name>
    <dbReference type="NCBI Taxonomy" id="220697"/>
    <lineage>
        <taxon>Bacteria</taxon>
        <taxon>Pseudomonadati</taxon>
        <taxon>Pseudomonadota</taxon>
        <taxon>Alphaproteobacteria</taxon>
        <taxon>Rhodospirillales</taxon>
        <taxon>Thalassospiraceae</taxon>
        <taxon>Thalassospira</taxon>
    </lineage>
</organism>
<name>A0A285TT71_9PROT</name>
<dbReference type="PROSITE" id="PS51318">
    <property type="entry name" value="TAT"/>
    <property type="match status" value="1"/>
</dbReference>
<dbReference type="GO" id="GO:0015833">
    <property type="term" value="P:peptide transport"/>
    <property type="evidence" value="ECO:0007669"/>
    <property type="project" value="TreeGrafter"/>
</dbReference>
<evidence type="ECO:0000259" key="6">
    <source>
        <dbReference type="Pfam" id="PF00496"/>
    </source>
</evidence>
<dbReference type="InterPro" id="IPR000914">
    <property type="entry name" value="SBP_5_dom"/>
</dbReference>
<dbReference type="Pfam" id="PF00496">
    <property type="entry name" value="SBP_bac_5"/>
    <property type="match status" value="1"/>
</dbReference>
<comment type="subcellular location">
    <subcellularLocation>
        <location evidence="1">Periplasm</location>
    </subcellularLocation>
</comment>
<dbReference type="AlphaFoldDB" id="A0A285TT71"/>
<comment type="similarity">
    <text evidence="2">Belongs to the bacterial solute-binding protein 5 family.</text>
</comment>
<accession>A0A285TT71</accession>
<evidence type="ECO:0000256" key="5">
    <source>
        <dbReference type="SAM" id="SignalP"/>
    </source>
</evidence>
<dbReference type="GO" id="GO:0030288">
    <property type="term" value="C:outer membrane-bounded periplasmic space"/>
    <property type="evidence" value="ECO:0007669"/>
    <property type="project" value="UniProtKB-ARBA"/>
</dbReference>
<evidence type="ECO:0000256" key="1">
    <source>
        <dbReference type="ARBA" id="ARBA00004418"/>
    </source>
</evidence>
<dbReference type="Gene3D" id="3.40.190.10">
    <property type="entry name" value="Periplasmic binding protein-like II"/>
    <property type="match status" value="1"/>
</dbReference>
<dbReference type="EMBL" id="OBMM01000004">
    <property type="protein sequence ID" value="SOC24492.1"/>
    <property type="molecule type" value="Genomic_DNA"/>
</dbReference>
<dbReference type="InterPro" id="IPR039424">
    <property type="entry name" value="SBP_5"/>
</dbReference>
<evidence type="ECO:0000256" key="4">
    <source>
        <dbReference type="ARBA" id="ARBA00022729"/>
    </source>
</evidence>
<dbReference type="PIRSF" id="PIRSF002741">
    <property type="entry name" value="MppA"/>
    <property type="match status" value="1"/>
</dbReference>
<dbReference type="PANTHER" id="PTHR30290:SF10">
    <property type="entry name" value="PERIPLASMIC OLIGOPEPTIDE-BINDING PROTEIN-RELATED"/>
    <property type="match status" value="1"/>
</dbReference>
<proteinExistence type="inferred from homology"/>
<dbReference type="InterPro" id="IPR030678">
    <property type="entry name" value="Peptide/Ni-bd"/>
</dbReference>
<dbReference type="Gene3D" id="3.10.105.10">
    <property type="entry name" value="Dipeptide-binding Protein, Domain 3"/>
    <property type="match status" value="1"/>
</dbReference>
<dbReference type="Proteomes" id="UP000219068">
    <property type="component" value="Unassembled WGS sequence"/>
</dbReference>
<dbReference type="SUPFAM" id="SSF53850">
    <property type="entry name" value="Periplasmic binding protein-like II"/>
    <property type="match status" value="1"/>
</dbReference>
<dbReference type="GO" id="GO:0043190">
    <property type="term" value="C:ATP-binding cassette (ABC) transporter complex"/>
    <property type="evidence" value="ECO:0007669"/>
    <property type="project" value="InterPro"/>
</dbReference>
<dbReference type="CDD" id="cd08512">
    <property type="entry name" value="PBP2_NikA_DppA_OppA_like_7"/>
    <property type="match status" value="1"/>
</dbReference>
<reference evidence="7 8" key="1">
    <citation type="submission" date="2017-08" db="EMBL/GenBank/DDBJ databases">
        <authorList>
            <person name="de Groot N.N."/>
        </authorList>
    </citation>
    <scope>NUCLEOTIDE SEQUENCE [LARGE SCALE GENOMIC DNA]</scope>
    <source>
        <strain evidence="7 8">USBA 78</strain>
    </source>
</reference>
<keyword evidence="4 5" id="KW-0732">Signal</keyword>
<evidence type="ECO:0000313" key="8">
    <source>
        <dbReference type="Proteomes" id="UP000219068"/>
    </source>
</evidence>
<feature type="signal peptide" evidence="5">
    <location>
        <begin position="1"/>
        <end position="36"/>
    </location>
</feature>
<feature type="chain" id="PRO_5012041050" evidence="5">
    <location>
        <begin position="37"/>
        <end position="542"/>
    </location>
</feature>
<sequence length="542" mass="59708">MLLMGVLAMVTRRNFLKAGAVIAGTLPFARSLSALAAGSDTLVAVSAQTVNSLDLHRTGTNRASYQIAVNCYDRLVSFGSKPAEGGGLSYDYSTIVPELAESWTFSEDGMKITFKLKSDAVFTDGSKVTAADVKWSFDRAVSVGGFPTVQMKAGGFVRPEQFEAVDDETFVVILDQASKLALPDLAVPVPFIINSKVAKEHATTDDPWAMEYLHTNTIGSGAYTVTRWDAGQQVVFERNDKWVGGPVPPVRRVIMREVPSAATSRALIERGDVQVAFDIPDKDAAELAGKVTVHSTPIENCIHSLCLNTKFEPFQDPDVRKAIAYAVPYEAIFNAAAYGRGAPLWGGEAKATDIAWPRKSPYDTNLDKAKEHMAKSGFAHGFETKLSISTDLSSWMEPTALLIQEAVGKLGIKVEIEKIPGANWRTAALVEKRLDFHLENFGGWLNTPDYYFFWAYQEGHLFNSSNYSNAEVEQLTNETLHMAMDDPEYAPKIMRMIDIVFEDLPRIPLWQPALNVALNGAGGYEFWFHRQLDIRGLTTVES</sequence>
<keyword evidence="3" id="KW-0813">Transport</keyword>
<evidence type="ECO:0000256" key="2">
    <source>
        <dbReference type="ARBA" id="ARBA00005695"/>
    </source>
</evidence>
<dbReference type="FunFam" id="3.90.76.10:FF:000007">
    <property type="entry name" value="Dipeptide ABC transporter periplasmic dipeptide-binding protein"/>
    <property type="match status" value="1"/>
</dbReference>
<evidence type="ECO:0000256" key="3">
    <source>
        <dbReference type="ARBA" id="ARBA00022448"/>
    </source>
</evidence>
<protein>
    <submittedName>
        <fullName evidence="7">Peptide/nickel transport system substrate-binding protein</fullName>
    </submittedName>
</protein>
<gene>
    <name evidence="7" type="ORF">SAMN05428964_104334</name>
</gene>
<feature type="domain" description="Solute-binding protein family 5" evidence="6">
    <location>
        <begin position="94"/>
        <end position="459"/>
    </location>
</feature>